<evidence type="ECO:0000259" key="5">
    <source>
        <dbReference type="Pfam" id="PF05916"/>
    </source>
</evidence>
<keyword evidence="3" id="KW-0539">Nucleus</keyword>
<evidence type="ECO:0000256" key="3">
    <source>
        <dbReference type="ARBA" id="ARBA00023242"/>
    </source>
</evidence>
<evidence type="ECO:0000256" key="1">
    <source>
        <dbReference type="ARBA" id="ARBA00004123"/>
    </source>
</evidence>
<dbReference type="PANTHER" id="PTHR21206:SF0">
    <property type="entry name" value="DNA REPLICATION COMPLEX GINS PROTEIN SLD5"/>
    <property type="match status" value="1"/>
</dbReference>
<dbReference type="Pfam" id="PF05916">
    <property type="entry name" value="Sld5"/>
    <property type="match status" value="1"/>
</dbReference>
<feature type="domain" description="GINS subunit" evidence="5">
    <location>
        <begin position="99"/>
        <end position="158"/>
    </location>
</feature>
<keyword evidence="4" id="KW-0175">Coiled coil</keyword>
<name>A0AAD6QE97_9ROSI</name>
<gene>
    <name evidence="6" type="ORF">NC653_020891</name>
</gene>
<dbReference type="GO" id="GO:0006261">
    <property type="term" value="P:DNA-templated DNA replication"/>
    <property type="evidence" value="ECO:0007669"/>
    <property type="project" value="InterPro"/>
</dbReference>
<dbReference type="EMBL" id="JAQIZT010000008">
    <property type="protein sequence ID" value="KAJ6987770.1"/>
    <property type="molecule type" value="Genomic_DNA"/>
</dbReference>
<evidence type="ECO:0000256" key="2">
    <source>
        <dbReference type="ARBA" id="ARBA00022705"/>
    </source>
</evidence>
<evidence type="ECO:0000313" key="7">
    <source>
        <dbReference type="Proteomes" id="UP001164929"/>
    </source>
</evidence>
<keyword evidence="2" id="KW-0235">DNA replication</keyword>
<feature type="coiled-coil region" evidence="4">
    <location>
        <begin position="69"/>
        <end position="96"/>
    </location>
</feature>
<proteinExistence type="predicted"/>
<comment type="subcellular location">
    <subcellularLocation>
        <location evidence="1">Nucleus</location>
    </subcellularLocation>
</comment>
<protein>
    <submittedName>
        <fullName evidence="6">DNA replication complex GINS protein SLD5 isoform X1</fullName>
    </submittedName>
</protein>
<dbReference type="InterPro" id="IPR008591">
    <property type="entry name" value="GINS_Sld5"/>
</dbReference>
<dbReference type="GO" id="GO:0000811">
    <property type="term" value="C:GINS complex"/>
    <property type="evidence" value="ECO:0007669"/>
    <property type="project" value="TreeGrafter"/>
</dbReference>
<dbReference type="FunFam" id="1.20.58.1030:FF:000005">
    <property type="entry name" value="DNA replication complex GINS protein SLD5"/>
    <property type="match status" value="1"/>
</dbReference>
<dbReference type="InterPro" id="IPR038749">
    <property type="entry name" value="Sld5_GINS_A"/>
</dbReference>
<evidence type="ECO:0000313" key="6">
    <source>
        <dbReference type="EMBL" id="KAJ6987770.1"/>
    </source>
</evidence>
<dbReference type="CDD" id="cd11711">
    <property type="entry name" value="GINS_A_Sld5"/>
    <property type="match status" value="1"/>
</dbReference>
<dbReference type="Proteomes" id="UP001164929">
    <property type="component" value="Chromosome 8"/>
</dbReference>
<dbReference type="PANTHER" id="PTHR21206">
    <property type="entry name" value="SLD5 PROTEIN"/>
    <property type="match status" value="1"/>
</dbReference>
<sequence>MLHTQENLNGWLRFGSRKRGEKSKRFRPDQMATEESASVMDDYETLISTTDVELLKRAWRNEKAAPEILQFESSLVQRIKEQIELAEQNVEISEANNIDPLTVSLYQMDLDRTQFLLRSYLRVRLQKIEKYLFYVLKTDEYLNRLSKQEQMFARRCTDDLGSHLDETVLAKLPDNYQSILKQSITSEEDDMVPVPRLDTFVICKAKQYLSGLDFEPEYSMEITEMERDLLTFSILNTRLEKREMPVEHKFHWPFDLIWRALKTPLLQNLKAKQRNSSIVQRFLRTDCQCERQQKSTW</sequence>
<dbReference type="SUPFAM" id="SSF158573">
    <property type="entry name" value="GINS helical bundle-like"/>
    <property type="match status" value="1"/>
</dbReference>
<keyword evidence="7" id="KW-1185">Reference proteome</keyword>
<dbReference type="InterPro" id="IPR036224">
    <property type="entry name" value="GINS_bundle-like_dom_sf"/>
</dbReference>
<accession>A0AAD6QE97</accession>
<organism evidence="6 7">
    <name type="scientific">Populus alba x Populus x berolinensis</name>
    <dbReference type="NCBI Taxonomy" id="444605"/>
    <lineage>
        <taxon>Eukaryota</taxon>
        <taxon>Viridiplantae</taxon>
        <taxon>Streptophyta</taxon>
        <taxon>Embryophyta</taxon>
        <taxon>Tracheophyta</taxon>
        <taxon>Spermatophyta</taxon>
        <taxon>Magnoliopsida</taxon>
        <taxon>eudicotyledons</taxon>
        <taxon>Gunneridae</taxon>
        <taxon>Pentapetalae</taxon>
        <taxon>rosids</taxon>
        <taxon>fabids</taxon>
        <taxon>Malpighiales</taxon>
        <taxon>Salicaceae</taxon>
        <taxon>Saliceae</taxon>
        <taxon>Populus</taxon>
    </lineage>
</organism>
<comment type="caution">
    <text evidence="6">The sequence shown here is derived from an EMBL/GenBank/DDBJ whole genome shotgun (WGS) entry which is preliminary data.</text>
</comment>
<evidence type="ECO:0000256" key="4">
    <source>
        <dbReference type="SAM" id="Coils"/>
    </source>
</evidence>
<dbReference type="InterPro" id="IPR021151">
    <property type="entry name" value="GINS_A"/>
</dbReference>
<dbReference type="GO" id="GO:0000727">
    <property type="term" value="P:double-strand break repair via break-induced replication"/>
    <property type="evidence" value="ECO:0007669"/>
    <property type="project" value="TreeGrafter"/>
</dbReference>
<reference evidence="6" key="1">
    <citation type="journal article" date="2023" name="Mol. Ecol. Resour.">
        <title>Chromosome-level genome assembly of a triploid poplar Populus alba 'Berolinensis'.</title>
        <authorList>
            <person name="Chen S."/>
            <person name="Yu Y."/>
            <person name="Wang X."/>
            <person name="Wang S."/>
            <person name="Zhang T."/>
            <person name="Zhou Y."/>
            <person name="He R."/>
            <person name="Meng N."/>
            <person name="Wang Y."/>
            <person name="Liu W."/>
            <person name="Liu Z."/>
            <person name="Liu J."/>
            <person name="Guo Q."/>
            <person name="Huang H."/>
            <person name="Sederoff R.R."/>
            <person name="Wang G."/>
            <person name="Qu G."/>
            <person name="Chen S."/>
        </authorList>
    </citation>
    <scope>NUCLEOTIDE SEQUENCE</scope>
    <source>
        <strain evidence="6">SC-2020</strain>
    </source>
</reference>
<dbReference type="AlphaFoldDB" id="A0AAD6QE97"/>
<dbReference type="Gene3D" id="1.20.58.1030">
    <property type="match status" value="1"/>
</dbReference>